<dbReference type="Pfam" id="PF02517">
    <property type="entry name" value="Rce1-like"/>
    <property type="match status" value="1"/>
</dbReference>
<dbReference type="PANTHER" id="PTHR43471">
    <property type="entry name" value="ABC TRANSPORTER PERMEASE"/>
    <property type="match status" value="1"/>
</dbReference>
<dbReference type="AlphaFoldDB" id="A0A381N4P5"/>
<proteinExistence type="predicted"/>
<sequence>MRDARVLLISVFAPLVIVPGYILVMQWIGNSEEQRLEDTVYEYALSGDETEWGLEIVSAALALEANDPDTSQAAVRFERQQVTNTDSLLQAGEIHLVIEALSPEAYERSRAEEIAADTLDPEEDEVAPEIEEGSDGGTASELQLPIIRLRFRSNSDFSRRAHDRLDARIREVRSELRDSVYLAGGFPVGREEFASVETENTASAEKEGGALLGMALTPFLLLLMLSGGSIMAVDAITGEKERGTLETLLTSAASRSEIVAAKQMGIIAVGVVVVVINVLNLLAYLVLGLLELPENLAVALSPLDLVLILILFLPLTVLISSTLLLISGYAKSYKEYQIYFFPLFLVFLVPSLAGILPGLDLRSAIALVPIAGVGVAVREIMVGEYDWLFLAIAFASTAGASWWASRLTQRTLLTERLISSSDLDEADLLGGPALFPRHVLRWFVGMWVVFFLTAIWVGGELTLQGQIILNLGVIFLGGSLLMVRRYGLDPRKVFALRPVHPAVLLAVLVGIPAAYLTGIGLSTLVDAYLFPVPQSVLEAFGEALLPEEIPLWQLIFFICVMPGILEELAFRGVLLHGLRKTWSPVIVCLVVGGIFGLFHVDLFRLIPTAYLGVIFAAVVLLTGSIFPAMLWHFGNNALGLIPQRMGWVTEETVFPEWVLAIAVVALLVV</sequence>
<dbReference type="Pfam" id="PF12679">
    <property type="entry name" value="ABC2_membrane_2"/>
    <property type="match status" value="1"/>
</dbReference>
<feature type="domain" description="CAAX prenyl protease 2/Lysostaphin resistance protein A-like" evidence="2">
    <location>
        <begin position="551"/>
        <end position="638"/>
    </location>
</feature>
<accession>A0A381N4P5</accession>
<feature type="transmembrane region" description="Helical" evidence="1">
    <location>
        <begin position="439"/>
        <end position="457"/>
    </location>
</feature>
<keyword evidence="1" id="KW-1133">Transmembrane helix</keyword>
<gene>
    <name evidence="3" type="ORF">METZ01_LOCUS2263</name>
</gene>
<dbReference type="EMBL" id="UINC01000114">
    <property type="protein sequence ID" value="SUZ49409.1"/>
    <property type="molecule type" value="Genomic_DNA"/>
</dbReference>
<keyword evidence="1" id="KW-0472">Membrane</keyword>
<feature type="transmembrane region" description="Helical" evidence="1">
    <location>
        <begin position="7"/>
        <end position="28"/>
    </location>
</feature>
<evidence type="ECO:0000259" key="2">
    <source>
        <dbReference type="Pfam" id="PF02517"/>
    </source>
</evidence>
<protein>
    <recommendedName>
        <fullName evidence="2">CAAX prenyl protease 2/Lysostaphin resistance protein A-like domain-containing protein</fullName>
    </recommendedName>
</protein>
<feature type="transmembrane region" description="Helical" evidence="1">
    <location>
        <begin position="305"/>
        <end position="326"/>
    </location>
</feature>
<evidence type="ECO:0000256" key="1">
    <source>
        <dbReference type="SAM" id="Phobius"/>
    </source>
</evidence>
<feature type="transmembrane region" description="Helical" evidence="1">
    <location>
        <begin position="550"/>
        <end position="570"/>
    </location>
</feature>
<feature type="transmembrane region" description="Helical" evidence="1">
    <location>
        <begin position="210"/>
        <end position="233"/>
    </location>
</feature>
<organism evidence="3">
    <name type="scientific">marine metagenome</name>
    <dbReference type="NCBI Taxonomy" id="408172"/>
    <lineage>
        <taxon>unclassified sequences</taxon>
        <taxon>metagenomes</taxon>
        <taxon>ecological metagenomes</taxon>
    </lineage>
</organism>
<dbReference type="GO" id="GO:0004175">
    <property type="term" value="F:endopeptidase activity"/>
    <property type="evidence" value="ECO:0007669"/>
    <property type="project" value="UniProtKB-ARBA"/>
</dbReference>
<feature type="transmembrane region" description="Helical" evidence="1">
    <location>
        <begin position="609"/>
        <end position="631"/>
    </location>
</feature>
<name>A0A381N4P5_9ZZZZ</name>
<dbReference type="GO" id="GO:0140359">
    <property type="term" value="F:ABC-type transporter activity"/>
    <property type="evidence" value="ECO:0007669"/>
    <property type="project" value="InterPro"/>
</dbReference>
<feature type="transmembrane region" description="Helical" evidence="1">
    <location>
        <begin position="582"/>
        <end position="603"/>
    </location>
</feature>
<dbReference type="GO" id="GO:0080120">
    <property type="term" value="P:CAAX-box protein maturation"/>
    <property type="evidence" value="ECO:0007669"/>
    <property type="project" value="UniProtKB-ARBA"/>
</dbReference>
<dbReference type="PANTHER" id="PTHR43471:SF3">
    <property type="entry name" value="ABC TRANSPORTER PERMEASE PROTEIN NATB"/>
    <property type="match status" value="1"/>
</dbReference>
<feature type="non-terminal residue" evidence="3">
    <location>
        <position position="669"/>
    </location>
</feature>
<keyword evidence="1" id="KW-0812">Transmembrane</keyword>
<dbReference type="GO" id="GO:0005886">
    <property type="term" value="C:plasma membrane"/>
    <property type="evidence" value="ECO:0007669"/>
    <property type="project" value="UniProtKB-SubCell"/>
</dbReference>
<reference evidence="3" key="1">
    <citation type="submission" date="2018-05" db="EMBL/GenBank/DDBJ databases">
        <authorList>
            <person name="Lanie J.A."/>
            <person name="Ng W.-L."/>
            <person name="Kazmierczak K.M."/>
            <person name="Andrzejewski T.M."/>
            <person name="Davidsen T.M."/>
            <person name="Wayne K.J."/>
            <person name="Tettelin H."/>
            <person name="Glass J.I."/>
            <person name="Rusch D."/>
            <person name="Podicherti R."/>
            <person name="Tsui H.-C.T."/>
            <person name="Winkler M.E."/>
        </authorList>
    </citation>
    <scope>NUCLEOTIDE SEQUENCE</scope>
</reference>
<feature type="transmembrane region" description="Helical" evidence="1">
    <location>
        <begin position="264"/>
        <end position="285"/>
    </location>
</feature>
<dbReference type="InterPro" id="IPR003675">
    <property type="entry name" value="Rce1/LyrA-like_dom"/>
</dbReference>
<feature type="transmembrane region" description="Helical" evidence="1">
    <location>
        <begin position="387"/>
        <end position="404"/>
    </location>
</feature>
<feature type="transmembrane region" description="Helical" evidence="1">
    <location>
        <begin position="503"/>
        <end position="530"/>
    </location>
</feature>
<feature type="transmembrane region" description="Helical" evidence="1">
    <location>
        <begin position="338"/>
        <end position="359"/>
    </location>
</feature>
<evidence type="ECO:0000313" key="3">
    <source>
        <dbReference type="EMBL" id="SUZ49409.1"/>
    </source>
</evidence>
<feature type="transmembrane region" description="Helical" evidence="1">
    <location>
        <begin position="463"/>
        <end position="483"/>
    </location>
</feature>